<dbReference type="Proteomes" id="UP000187735">
    <property type="component" value="Chromosome"/>
</dbReference>
<dbReference type="GO" id="GO:0000166">
    <property type="term" value="F:nucleotide binding"/>
    <property type="evidence" value="ECO:0007669"/>
    <property type="project" value="InterPro"/>
</dbReference>
<reference evidence="3 4" key="1">
    <citation type="journal article" date="2016" name="Front. Microbiol.">
        <title>Fuerstia marisgermanicae gen. nov., sp. nov., an Unusual Member of the Phylum Planctomycetes from the German Wadden Sea.</title>
        <authorList>
            <person name="Kohn T."/>
            <person name="Heuer A."/>
            <person name="Jogler M."/>
            <person name="Vollmers J."/>
            <person name="Boedeker C."/>
            <person name="Bunk B."/>
            <person name="Rast P."/>
            <person name="Borchert D."/>
            <person name="Glockner I."/>
            <person name="Freese H.M."/>
            <person name="Klenk H.P."/>
            <person name="Overmann J."/>
            <person name="Kaster A.K."/>
            <person name="Rohde M."/>
            <person name="Wiegand S."/>
            <person name="Jogler C."/>
        </authorList>
    </citation>
    <scope>NUCLEOTIDE SEQUENCE [LARGE SCALE GENOMIC DNA]</scope>
    <source>
        <strain evidence="3 4">NH11</strain>
    </source>
</reference>
<name>A0A1P8WJ16_9PLAN</name>
<dbReference type="Gene3D" id="3.30.360.10">
    <property type="entry name" value="Dihydrodipicolinate Reductase, domain 2"/>
    <property type="match status" value="1"/>
</dbReference>
<dbReference type="InterPro" id="IPR036291">
    <property type="entry name" value="NAD(P)-bd_dom_sf"/>
</dbReference>
<evidence type="ECO:0000313" key="4">
    <source>
        <dbReference type="Proteomes" id="UP000187735"/>
    </source>
</evidence>
<dbReference type="Pfam" id="PF22725">
    <property type="entry name" value="GFO_IDH_MocA_C3"/>
    <property type="match status" value="1"/>
</dbReference>
<dbReference type="InterPro" id="IPR006311">
    <property type="entry name" value="TAT_signal"/>
</dbReference>
<dbReference type="KEGG" id="fmr:Fuma_03667"/>
<dbReference type="PANTHER" id="PTHR43818:SF5">
    <property type="entry name" value="OXIDOREDUCTASE FAMILY PROTEIN"/>
    <property type="match status" value="1"/>
</dbReference>
<dbReference type="OrthoDB" id="253515at2"/>
<evidence type="ECO:0000259" key="1">
    <source>
        <dbReference type="Pfam" id="PF01408"/>
    </source>
</evidence>
<dbReference type="SUPFAM" id="SSF51735">
    <property type="entry name" value="NAD(P)-binding Rossmann-fold domains"/>
    <property type="match status" value="1"/>
</dbReference>
<feature type="domain" description="Gfo/Idh/MocA-like oxidoreductase N-terminal" evidence="1">
    <location>
        <begin position="50"/>
        <end position="179"/>
    </location>
</feature>
<dbReference type="InterPro" id="IPR000683">
    <property type="entry name" value="Gfo/Idh/MocA-like_OxRdtase_N"/>
</dbReference>
<dbReference type="InterPro" id="IPR050463">
    <property type="entry name" value="Gfo/Idh/MocA_oxidrdct_glycsds"/>
</dbReference>
<keyword evidence="4" id="KW-1185">Reference proteome</keyword>
<accession>A0A1P8WJ16</accession>
<dbReference type="GO" id="GO:0050112">
    <property type="term" value="F:inositol 2-dehydrogenase (NAD+) activity"/>
    <property type="evidence" value="ECO:0007669"/>
    <property type="project" value="UniProtKB-EC"/>
</dbReference>
<dbReference type="EC" id="1.1.1.18" evidence="3"/>
<dbReference type="PANTHER" id="PTHR43818">
    <property type="entry name" value="BCDNA.GH03377"/>
    <property type="match status" value="1"/>
</dbReference>
<protein>
    <submittedName>
        <fullName evidence="3">Inositol 2-dehydrogenase</fullName>
        <ecNumber evidence="3">1.1.1.18</ecNumber>
    </submittedName>
</protein>
<proteinExistence type="predicted"/>
<dbReference type="InterPro" id="IPR055170">
    <property type="entry name" value="GFO_IDH_MocA-like_dom"/>
</dbReference>
<organism evidence="3 4">
    <name type="scientific">Fuerstiella marisgermanici</name>
    <dbReference type="NCBI Taxonomy" id="1891926"/>
    <lineage>
        <taxon>Bacteria</taxon>
        <taxon>Pseudomonadati</taxon>
        <taxon>Planctomycetota</taxon>
        <taxon>Planctomycetia</taxon>
        <taxon>Planctomycetales</taxon>
        <taxon>Planctomycetaceae</taxon>
        <taxon>Fuerstiella</taxon>
    </lineage>
</organism>
<evidence type="ECO:0000313" key="3">
    <source>
        <dbReference type="EMBL" id="APZ94046.1"/>
    </source>
</evidence>
<dbReference type="SUPFAM" id="SSF55347">
    <property type="entry name" value="Glyceraldehyde-3-phosphate dehydrogenase-like, C-terminal domain"/>
    <property type="match status" value="1"/>
</dbReference>
<evidence type="ECO:0000259" key="2">
    <source>
        <dbReference type="Pfam" id="PF22725"/>
    </source>
</evidence>
<dbReference type="Pfam" id="PF01408">
    <property type="entry name" value="GFO_IDH_MocA"/>
    <property type="match status" value="1"/>
</dbReference>
<keyword evidence="3" id="KW-0560">Oxidoreductase</keyword>
<gene>
    <name evidence="3" type="primary">iolG_14</name>
    <name evidence="3" type="ORF">Fuma_03667</name>
</gene>
<dbReference type="EMBL" id="CP017641">
    <property type="protein sequence ID" value="APZ94046.1"/>
    <property type="molecule type" value="Genomic_DNA"/>
</dbReference>
<dbReference type="PROSITE" id="PS51318">
    <property type="entry name" value="TAT"/>
    <property type="match status" value="1"/>
</dbReference>
<dbReference type="STRING" id="1891926.Fuma_03667"/>
<sequence length="436" mass="48302">MAHSAPRPVAPPSHTSRRSFLNASVMATAASAVALPATRAAVYAAGDDVIKVGLIGCGGRGTGAAKQALLADHNVKLTAMADVFEDRLHSSFKSLSAIEDLNGKLDVSPEQQFVGFDAYKELLATDVDVVLLTTPPHFRPMHLKAAIAADKHVFAEKPVAVDAPGVRSVLQSCEEAKRKKLSVVSGLCLRYDAGFRETVQRIHDGAVGDIHTLIANDYRGSIWTKPRQEDWTDMHWQMRNWYYLTWLSGDFNVEQHVHYLDVCAWLKGGYPTKAMGMGGRQVRTDEKFGNIFDHHSVTYEFDDGTRLFSNCRQQSGCRNDMSAYVLGSKGRASVSERRLEITADESWKFKDKAKNMYQVEHDELFAGIRSGQPLNNGEYMAQSTLLAIMGRMATYTGQEITWEMAMESKQDLSPESYDWGPAPEVVIAMPGLTKFV</sequence>
<dbReference type="RefSeq" id="WP_077025412.1">
    <property type="nucleotide sequence ID" value="NZ_CP017641.1"/>
</dbReference>
<dbReference type="Gene3D" id="3.40.50.720">
    <property type="entry name" value="NAD(P)-binding Rossmann-like Domain"/>
    <property type="match status" value="1"/>
</dbReference>
<feature type="domain" description="GFO/IDH/MocA-like oxidoreductase" evidence="2">
    <location>
        <begin position="196"/>
        <end position="332"/>
    </location>
</feature>
<dbReference type="AlphaFoldDB" id="A0A1P8WJ16"/>